<evidence type="ECO:0008006" key="3">
    <source>
        <dbReference type="Google" id="ProtNLM"/>
    </source>
</evidence>
<dbReference type="OrthoDB" id="20872at2759"/>
<feature type="non-terminal residue" evidence="1">
    <location>
        <position position="1"/>
    </location>
</feature>
<organism evidence="1 2">
    <name type="scientific">Sphaerosporella brunnea</name>
    <dbReference type="NCBI Taxonomy" id="1250544"/>
    <lineage>
        <taxon>Eukaryota</taxon>
        <taxon>Fungi</taxon>
        <taxon>Dikarya</taxon>
        <taxon>Ascomycota</taxon>
        <taxon>Pezizomycotina</taxon>
        <taxon>Pezizomycetes</taxon>
        <taxon>Pezizales</taxon>
        <taxon>Pyronemataceae</taxon>
        <taxon>Sphaerosporella</taxon>
    </lineage>
</organism>
<dbReference type="PANTHER" id="PTHR10622">
    <property type="entry name" value="HET DOMAIN-CONTAINING PROTEIN"/>
    <property type="match status" value="1"/>
</dbReference>
<dbReference type="AlphaFoldDB" id="A0A5J5EZX4"/>
<dbReference type="PANTHER" id="PTHR10622:SF12">
    <property type="entry name" value="HET DOMAIN-CONTAINING PROTEIN"/>
    <property type="match status" value="1"/>
</dbReference>
<evidence type="ECO:0000313" key="2">
    <source>
        <dbReference type="Proteomes" id="UP000326924"/>
    </source>
</evidence>
<proteinExistence type="predicted"/>
<reference evidence="1 2" key="1">
    <citation type="submission" date="2019-09" db="EMBL/GenBank/DDBJ databases">
        <title>Draft genome of the ectomycorrhizal ascomycete Sphaerosporella brunnea.</title>
        <authorList>
            <consortium name="DOE Joint Genome Institute"/>
            <person name="Benucci G.M."/>
            <person name="Marozzi G."/>
            <person name="Antonielli L."/>
            <person name="Sanchez S."/>
            <person name="Marco P."/>
            <person name="Wang X."/>
            <person name="Falini L.B."/>
            <person name="Barry K."/>
            <person name="Haridas S."/>
            <person name="Lipzen A."/>
            <person name="Labutti K."/>
            <person name="Grigoriev I.V."/>
            <person name="Murat C."/>
            <person name="Martin F."/>
            <person name="Albertini E."/>
            <person name="Donnini D."/>
            <person name="Bonito G."/>
        </authorList>
    </citation>
    <scope>NUCLEOTIDE SEQUENCE [LARGE SCALE GENOMIC DNA]</scope>
    <source>
        <strain evidence="1 2">Sb_GMNB300</strain>
    </source>
</reference>
<dbReference type="Proteomes" id="UP000326924">
    <property type="component" value="Unassembled WGS sequence"/>
</dbReference>
<dbReference type="EMBL" id="VXIS01000066">
    <property type="protein sequence ID" value="KAA8908650.1"/>
    <property type="molecule type" value="Genomic_DNA"/>
</dbReference>
<name>A0A5J5EZX4_9PEZI</name>
<protein>
    <recommendedName>
        <fullName evidence="3">Heterokaryon incompatibility domain-containing protein</fullName>
    </recommendedName>
</protein>
<gene>
    <name evidence="1" type="ORF">FN846DRAFT_777125</name>
</gene>
<keyword evidence="2" id="KW-1185">Reference proteome</keyword>
<comment type="caution">
    <text evidence="1">The sequence shown here is derived from an EMBL/GenBank/DDBJ whole genome shotgun (WGS) entry which is preliminary data.</text>
</comment>
<accession>A0A5J5EZX4</accession>
<dbReference type="InParanoid" id="A0A5J5EZX4"/>
<evidence type="ECO:0000313" key="1">
    <source>
        <dbReference type="EMBL" id="KAA8908650.1"/>
    </source>
</evidence>
<sequence>ISCMGDWYRNAQVCLVYLDDYPSPPGSQNQYSTRGWTLQEIVMSQRAVFYDREWQKSLDRLCRVPVDLLCSGGKLDVAASAILRMARKRTTFKPEDRAYSLMGIVGVRMAIDCGRGKEKAFSRLFESIIRTAADVSIFNWTGKNFGQ</sequence>